<evidence type="ECO:0000313" key="2">
    <source>
        <dbReference type="EMBL" id="KIJ39352.1"/>
    </source>
</evidence>
<proteinExistence type="predicted"/>
<dbReference type="Pfam" id="PF13975">
    <property type="entry name" value="gag-asp_proteas"/>
    <property type="match status" value="1"/>
</dbReference>
<protein>
    <submittedName>
        <fullName evidence="2">Uncharacterized protein</fullName>
    </submittedName>
</protein>
<evidence type="ECO:0000256" key="1">
    <source>
        <dbReference type="SAM" id="MobiDB-lite"/>
    </source>
</evidence>
<dbReference type="HOGENOM" id="CLU_919977_0_0_1"/>
<feature type="non-terminal residue" evidence="2">
    <location>
        <position position="298"/>
    </location>
</feature>
<accession>A0A0C9VD03</accession>
<dbReference type="EMBL" id="KN837153">
    <property type="protein sequence ID" value="KIJ39352.1"/>
    <property type="molecule type" value="Genomic_DNA"/>
</dbReference>
<dbReference type="SUPFAM" id="SSF50630">
    <property type="entry name" value="Acid proteases"/>
    <property type="match status" value="1"/>
</dbReference>
<organism evidence="2 3">
    <name type="scientific">Sphaerobolus stellatus (strain SS14)</name>
    <dbReference type="NCBI Taxonomy" id="990650"/>
    <lineage>
        <taxon>Eukaryota</taxon>
        <taxon>Fungi</taxon>
        <taxon>Dikarya</taxon>
        <taxon>Basidiomycota</taxon>
        <taxon>Agaricomycotina</taxon>
        <taxon>Agaricomycetes</taxon>
        <taxon>Phallomycetidae</taxon>
        <taxon>Geastrales</taxon>
        <taxon>Sphaerobolaceae</taxon>
        <taxon>Sphaerobolus</taxon>
    </lineage>
</organism>
<dbReference type="AlphaFoldDB" id="A0A0C9VD03"/>
<reference evidence="2 3" key="1">
    <citation type="submission" date="2014-06" db="EMBL/GenBank/DDBJ databases">
        <title>Evolutionary Origins and Diversification of the Mycorrhizal Mutualists.</title>
        <authorList>
            <consortium name="DOE Joint Genome Institute"/>
            <consortium name="Mycorrhizal Genomics Consortium"/>
            <person name="Kohler A."/>
            <person name="Kuo A."/>
            <person name="Nagy L.G."/>
            <person name="Floudas D."/>
            <person name="Copeland A."/>
            <person name="Barry K.W."/>
            <person name="Cichocki N."/>
            <person name="Veneault-Fourrey C."/>
            <person name="LaButti K."/>
            <person name="Lindquist E.A."/>
            <person name="Lipzen A."/>
            <person name="Lundell T."/>
            <person name="Morin E."/>
            <person name="Murat C."/>
            <person name="Riley R."/>
            <person name="Ohm R."/>
            <person name="Sun H."/>
            <person name="Tunlid A."/>
            <person name="Henrissat B."/>
            <person name="Grigoriev I.V."/>
            <person name="Hibbett D.S."/>
            <person name="Martin F."/>
        </authorList>
    </citation>
    <scope>NUCLEOTIDE SEQUENCE [LARGE SCALE GENOMIC DNA]</scope>
    <source>
        <strain evidence="2 3">SS14</strain>
    </source>
</reference>
<feature type="region of interest" description="Disordered" evidence="1">
    <location>
        <begin position="1"/>
        <end position="24"/>
    </location>
</feature>
<dbReference type="CDD" id="cd00303">
    <property type="entry name" value="retropepsin_like"/>
    <property type="match status" value="1"/>
</dbReference>
<dbReference type="InterPro" id="IPR021109">
    <property type="entry name" value="Peptidase_aspartic_dom_sf"/>
</dbReference>
<sequence length="298" mass="33732">MAASVTGKAAMPTPGSSRAPKTFDGNEEDIAEFLEQFENCAEDCQLPDGDKVKFLCRYLGHQQKDIFKAFKGYDTGDWAVFLAAIKEEFEGAFTEKRFTRQSIIQFVRTHSAKQITSDVDLRTYHREFQAIARYLVKESIISEDERSQYFWFGLHTVTCQAIEQRLAVTHPLHDRTKPYNHADVLTAGKYVFNIHTFYNNPPVGVELDIKIQGKFAEVGIYDSGAELVCISEMAAKELGLPFSCDLQLNMRDANGGERTTFGIIENLQLVIGGVSIYVHAWIIRNAPYRLLLGRPFQI</sequence>
<name>A0A0C9VD03_SPHS4</name>
<dbReference type="Proteomes" id="UP000054279">
    <property type="component" value="Unassembled WGS sequence"/>
</dbReference>
<gene>
    <name evidence="2" type="ORF">M422DRAFT_175374</name>
</gene>
<dbReference type="OrthoDB" id="2801388at2759"/>
<evidence type="ECO:0000313" key="3">
    <source>
        <dbReference type="Proteomes" id="UP000054279"/>
    </source>
</evidence>
<dbReference type="Gene3D" id="2.40.70.10">
    <property type="entry name" value="Acid Proteases"/>
    <property type="match status" value="1"/>
</dbReference>
<keyword evidence="3" id="KW-1185">Reference proteome</keyword>